<evidence type="ECO:0000313" key="1">
    <source>
        <dbReference type="EMBL" id="KAF9646362.1"/>
    </source>
</evidence>
<keyword evidence="2" id="KW-1185">Reference proteome</keyword>
<sequence>MTSLPLRAANGRAVSTTNRMTVHKPQLQYTLPVLLLCLAATPALARDHSDEISEEEANAPVDAILWIHMFLQATVWGLLFPIGMVLGLSRSKWHVPLQGTGFALTIGGYFLGHMHGGRKFLKSAHGTFANIVMVFIAVQLSVGIYLKLHIHERSIRPYGVVLHGIVGRIYPIIGWTQMLFGAIAYTGCCRGHYWRQCMWRYIMGSGFIVYAIIMAAMLLVEGGWIQRKGRSPEFYESLVITLWGLVSTFSAQGTRHTVIGVFWWTGGMLGLFLSRNGQRSVIPALIVIITGWAFCGITQVLMFSTMVHTAFGYTLAVAGVTRIIEVCFIAHKDTTLSPWEDGISDTAPVETPTNGGISPLRAFRYLPPFFLIVGGLLFMSGTKEEINYVHGSGMDHVTYILIIFSIAFLMYTFTLCLIHLYLNSGRIAANRSTPNGDAIEMHPAANGWSKWHAPVSTSSGGPEEARHIIGDDDDDD</sequence>
<reference evidence="1" key="2">
    <citation type="journal article" date="2020" name="Nat. Commun.">
        <title>Large-scale genome sequencing of mycorrhizal fungi provides insights into the early evolution of symbiotic traits.</title>
        <authorList>
            <person name="Miyauchi S."/>
            <person name="Kiss E."/>
            <person name="Kuo A."/>
            <person name="Drula E."/>
            <person name="Kohler A."/>
            <person name="Sanchez-Garcia M."/>
            <person name="Morin E."/>
            <person name="Andreopoulos B."/>
            <person name="Barry K.W."/>
            <person name="Bonito G."/>
            <person name="Buee M."/>
            <person name="Carver A."/>
            <person name="Chen C."/>
            <person name="Cichocki N."/>
            <person name="Clum A."/>
            <person name="Culley D."/>
            <person name="Crous P.W."/>
            <person name="Fauchery L."/>
            <person name="Girlanda M."/>
            <person name="Hayes R.D."/>
            <person name="Keri Z."/>
            <person name="LaButti K."/>
            <person name="Lipzen A."/>
            <person name="Lombard V."/>
            <person name="Magnuson J."/>
            <person name="Maillard F."/>
            <person name="Murat C."/>
            <person name="Nolan M."/>
            <person name="Ohm R.A."/>
            <person name="Pangilinan J."/>
            <person name="Pereira M.F."/>
            <person name="Perotto S."/>
            <person name="Peter M."/>
            <person name="Pfister S."/>
            <person name="Riley R."/>
            <person name="Sitrit Y."/>
            <person name="Stielow J.B."/>
            <person name="Szollosi G."/>
            <person name="Zifcakova L."/>
            <person name="Stursova M."/>
            <person name="Spatafora J.W."/>
            <person name="Tedersoo L."/>
            <person name="Vaario L.M."/>
            <person name="Yamada A."/>
            <person name="Yan M."/>
            <person name="Wang P."/>
            <person name="Xu J."/>
            <person name="Bruns T."/>
            <person name="Baldrian P."/>
            <person name="Vilgalys R."/>
            <person name="Dunand C."/>
            <person name="Henrissat B."/>
            <person name="Grigoriev I.V."/>
            <person name="Hibbett D."/>
            <person name="Nagy L.G."/>
            <person name="Martin F.M."/>
        </authorList>
    </citation>
    <scope>NUCLEOTIDE SEQUENCE</scope>
    <source>
        <strain evidence="1">P2</strain>
    </source>
</reference>
<comment type="caution">
    <text evidence="1">The sequence shown here is derived from an EMBL/GenBank/DDBJ whole genome shotgun (WGS) entry which is preliminary data.</text>
</comment>
<gene>
    <name evidence="1" type="ORF">BDM02DRAFT_3271035</name>
</gene>
<organism evidence="1 2">
    <name type="scientific">Thelephora ganbajun</name>
    <name type="common">Ganba fungus</name>
    <dbReference type="NCBI Taxonomy" id="370292"/>
    <lineage>
        <taxon>Eukaryota</taxon>
        <taxon>Fungi</taxon>
        <taxon>Dikarya</taxon>
        <taxon>Basidiomycota</taxon>
        <taxon>Agaricomycotina</taxon>
        <taxon>Agaricomycetes</taxon>
        <taxon>Thelephorales</taxon>
        <taxon>Thelephoraceae</taxon>
        <taxon>Thelephora</taxon>
    </lineage>
</organism>
<dbReference type="Proteomes" id="UP000886501">
    <property type="component" value="Unassembled WGS sequence"/>
</dbReference>
<evidence type="ECO:0000313" key="2">
    <source>
        <dbReference type="Proteomes" id="UP000886501"/>
    </source>
</evidence>
<protein>
    <submittedName>
        <fullName evidence="1">Uncharacterized protein</fullName>
    </submittedName>
</protein>
<accession>A0ACB6Z9U2</accession>
<proteinExistence type="predicted"/>
<dbReference type="EMBL" id="MU118060">
    <property type="protein sequence ID" value="KAF9646362.1"/>
    <property type="molecule type" value="Genomic_DNA"/>
</dbReference>
<reference evidence="1" key="1">
    <citation type="submission" date="2019-10" db="EMBL/GenBank/DDBJ databases">
        <authorList>
            <consortium name="DOE Joint Genome Institute"/>
            <person name="Kuo A."/>
            <person name="Miyauchi S."/>
            <person name="Kiss E."/>
            <person name="Drula E."/>
            <person name="Kohler A."/>
            <person name="Sanchez-Garcia M."/>
            <person name="Andreopoulos B."/>
            <person name="Barry K.W."/>
            <person name="Bonito G."/>
            <person name="Buee M."/>
            <person name="Carver A."/>
            <person name="Chen C."/>
            <person name="Cichocki N."/>
            <person name="Clum A."/>
            <person name="Culley D."/>
            <person name="Crous P.W."/>
            <person name="Fauchery L."/>
            <person name="Girlanda M."/>
            <person name="Hayes R."/>
            <person name="Keri Z."/>
            <person name="Labutti K."/>
            <person name="Lipzen A."/>
            <person name="Lombard V."/>
            <person name="Magnuson J."/>
            <person name="Maillard F."/>
            <person name="Morin E."/>
            <person name="Murat C."/>
            <person name="Nolan M."/>
            <person name="Ohm R."/>
            <person name="Pangilinan J."/>
            <person name="Pereira M."/>
            <person name="Perotto S."/>
            <person name="Peter M."/>
            <person name="Riley R."/>
            <person name="Sitrit Y."/>
            <person name="Stielow B."/>
            <person name="Szollosi G."/>
            <person name="Zifcakova L."/>
            <person name="Stursova M."/>
            <person name="Spatafora J.W."/>
            <person name="Tedersoo L."/>
            <person name="Vaario L.-M."/>
            <person name="Yamada A."/>
            <person name="Yan M."/>
            <person name="Wang P."/>
            <person name="Xu J."/>
            <person name="Bruns T."/>
            <person name="Baldrian P."/>
            <person name="Vilgalys R."/>
            <person name="Henrissat B."/>
            <person name="Grigoriev I.V."/>
            <person name="Hibbett D."/>
            <person name="Nagy L.G."/>
            <person name="Martin F.M."/>
        </authorList>
    </citation>
    <scope>NUCLEOTIDE SEQUENCE</scope>
    <source>
        <strain evidence="1">P2</strain>
    </source>
</reference>
<name>A0ACB6Z9U2_THEGA</name>